<evidence type="ECO:0000313" key="8">
    <source>
        <dbReference type="EMBL" id="KAF3448287.1"/>
    </source>
</evidence>
<dbReference type="InterPro" id="IPR051636">
    <property type="entry name" value="Plant_LTP/defense-related"/>
</dbReference>
<dbReference type="SUPFAM" id="SSF47699">
    <property type="entry name" value="Bifunctional inhibitor/lipid-transfer protein/seed storage 2S albumin"/>
    <property type="match status" value="1"/>
</dbReference>
<reference evidence="8" key="1">
    <citation type="submission" date="2020-03" db="EMBL/GenBank/DDBJ databases">
        <title>A high-quality chromosome-level genome assembly of a woody plant with both climbing and erect habits, Rhamnella rubrinervis.</title>
        <authorList>
            <person name="Lu Z."/>
            <person name="Yang Y."/>
            <person name="Zhu X."/>
            <person name="Sun Y."/>
        </authorList>
    </citation>
    <scope>NUCLEOTIDE SEQUENCE</scope>
    <source>
        <strain evidence="8">BYM</strain>
        <tissue evidence="8">Leaf</tissue>
    </source>
</reference>
<evidence type="ECO:0000256" key="2">
    <source>
        <dbReference type="ARBA" id="ARBA00008965"/>
    </source>
</evidence>
<evidence type="ECO:0000256" key="5">
    <source>
        <dbReference type="ARBA" id="ARBA00023121"/>
    </source>
</evidence>
<comment type="caution">
    <text evidence="8">The sequence shown here is derived from an EMBL/GenBank/DDBJ whole genome shotgun (WGS) entry which is preliminary data.</text>
</comment>
<dbReference type="FunFam" id="1.10.110.10:FF:000003">
    <property type="entry name" value="pEARLI1-like lipid transfer protein 1"/>
    <property type="match status" value="1"/>
</dbReference>
<keyword evidence="5" id="KW-0446">Lipid-binding</keyword>
<feature type="signal peptide" evidence="6">
    <location>
        <begin position="1"/>
        <end position="26"/>
    </location>
</feature>
<dbReference type="SMART" id="SM00499">
    <property type="entry name" value="AAI"/>
    <property type="match status" value="1"/>
</dbReference>
<evidence type="ECO:0000259" key="7">
    <source>
        <dbReference type="SMART" id="SM00499"/>
    </source>
</evidence>
<evidence type="ECO:0000256" key="6">
    <source>
        <dbReference type="SAM" id="SignalP"/>
    </source>
</evidence>
<comment type="function">
    <text evidence="1">Plant non-specific lipid-transfer proteins transfer phospholipids as well as galactolipids across membranes. May play a role in wax or cutin deposition in the cell walls of expanding epidermal cells and certain secretory tissues.</text>
</comment>
<dbReference type="Proteomes" id="UP000796880">
    <property type="component" value="Unassembled WGS sequence"/>
</dbReference>
<dbReference type="InterPro" id="IPR036312">
    <property type="entry name" value="Bifun_inhib/LTP/seed_sf"/>
</dbReference>
<feature type="chain" id="PRO_5035427863" description="Bifunctional inhibitor/plant lipid transfer protein/seed storage helical domain-containing protein" evidence="6">
    <location>
        <begin position="27"/>
        <end position="133"/>
    </location>
</feature>
<evidence type="ECO:0000256" key="1">
    <source>
        <dbReference type="ARBA" id="ARBA00003211"/>
    </source>
</evidence>
<gene>
    <name evidence="8" type="ORF">FNV43_RR09000</name>
</gene>
<evidence type="ECO:0000256" key="3">
    <source>
        <dbReference type="ARBA" id="ARBA00022448"/>
    </source>
</evidence>
<organism evidence="8 9">
    <name type="scientific">Rhamnella rubrinervis</name>
    <dbReference type="NCBI Taxonomy" id="2594499"/>
    <lineage>
        <taxon>Eukaryota</taxon>
        <taxon>Viridiplantae</taxon>
        <taxon>Streptophyta</taxon>
        <taxon>Embryophyta</taxon>
        <taxon>Tracheophyta</taxon>
        <taxon>Spermatophyta</taxon>
        <taxon>Magnoliopsida</taxon>
        <taxon>eudicotyledons</taxon>
        <taxon>Gunneridae</taxon>
        <taxon>Pentapetalae</taxon>
        <taxon>rosids</taxon>
        <taxon>fabids</taxon>
        <taxon>Rosales</taxon>
        <taxon>Rhamnaceae</taxon>
        <taxon>rhamnoid group</taxon>
        <taxon>Rhamneae</taxon>
        <taxon>Rhamnella</taxon>
    </lineage>
</organism>
<dbReference type="Gene3D" id="1.10.110.10">
    <property type="entry name" value="Plant lipid-transfer and hydrophobic proteins"/>
    <property type="match status" value="1"/>
</dbReference>
<sequence length="133" mass="13653">MASKAVVASTALLLSFNSLFFTMVSSTLLPMPSPPPVSAPSPAPSATTKCPIDALKLGVCANVLSGLLNITIGQPPKEPCCRLIDGLVDLEAAVCLCTAIKANIFGINLDIPLALSLLLNNCGKDTPSGFQCP</sequence>
<keyword evidence="9" id="KW-1185">Reference proteome</keyword>
<accession>A0A8K0H9B4</accession>
<proteinExistence type="inferred from homology"/>
<dbReference type="InterPro" id="IPR016140">
    <property type="entry name" value="Bifunc_inhib/LTP/seed_store"/>
</dbReference>
<dbReference type="PANTHER" id="PTHR31731">
    <property type="match status" value="1"/>
</dbReference>
<dbReference type="InterPro" id="IPR027923">
    <property type="entry name" value="Hydrophob_seed_dom"/>
</dbReference>
<evidence type="ECO:0000256" key="4">
    <source>
        <dbReference type="ARBA" id="ARBA00022729"/>
    </source>
</evidence>
<dbReference type="EMBL" id="VOIH02000004">
    <property type="protein sequence ID" value="KAF3448287.1"/>
    <property type="molecule type" value="Genomic_DNA"/>
</dbReference>
<name>A0A8K0H9B4_9ROSA</name>
<feature type="domain" description="Bifunctional inhibitor/plant lipid transfer protein/seed storage helical" evidence="7">
    <location>
        <begin position="50"/>
        <end position="132"/>
    </location>
</feature>
<keyword evidence="3" id="KW-0813">Transport</keyword>
<dbReference type="Pfam" id="PF14547">
    <property type="entry name" value="Hydrophob_seed"/>
    <property type="match status" value="1"/>
</dbReference>
<dbReference type="AlphaFoldDB" id="A0A8K0H9B4"/>
<comment type="similarity">
    <text evidence="2">Belongs to the plant LTP family. PEARLI1 subfamily.</text>
</comment>
<dbReference type="OrthoDB" id="696558at2759"/>
<protein>
    <recommendedName>
        <fullName evidence="7">Bifunctional inhibitor/plant lipid transfer protein/seed storage helical domain-containing protein</fullName>
    </recommendedName>
</protein>
<dbReference type="CDD" id="cd01958">
    <property type="entry name" value="HPS_like"/>
    <property type="match status" value="1"/>
</dbReference>
<dbReference type="GO" id="GO:0008289">
    <property type="term" value="F:lipid binding"/>
    <property type="evidence" value="ECO:0007669"/>
    <property type="project" value="UniProtKB-KW"/>
</dbReference>
<keyword evidence="4 6" id="KW-0732">Signal</keyword>
<evidence type="ECO:0000313" key="9">
    <source>
        <dbReference type="Proteomes" id="UP000796880"/>
    </source>
</evidence>